<evidence type="ECO:0000256" key="1">
    <source>
        <dbReference type="ARBA" id="ARBA00001933"/>
    </source>
</evidence>
<dbReference type="InterPro" id="IPR015422">
    <property type="entry name" value="PyrdxlP-dep_Trfase_small"/>
</dbReference>
<dbReference type="InterPro" id="IPR015421">
    <property type="entry name" value="PyrdxlP-dep_Trfase_major"/>
</dbReference>
<dbReference type="Gene3D" id="3.90.1150.10">
    <property type="entry name" value="Aspartate Aminotransferase, domain 1"/>
    <property type="match status" value="1"/>
</dbReference>
<dbReference type="GO" id="GO:0008483">
    <property type="term" value="F:transaminase activity"/>
    <property type="evidence" value="ECO:0007669"/>
    <property type="project" value="UniProtKB-KW"/>
</dbReference>
<evidence type="ECO:0000256" key="3">
    <source>
        <dbReference type="ARBA" id="ARBA00022679"/>
    </source>
</evidence>
<dbReference type="HOGENOM" id="CLU_796713_0_0_14"/>
<dbReference type="Proteomes" id="UP000019267">
    <property type="component" value="Chromosome"/>
</dbReference>
<proteinExistence type="predicted"/>
<comment type="cofactor">
    <cofactor evidence="1">
        <name>pyridoxal 5'-phosphate</name>
        <dbReference type="ChEBI" id="CHEBI:597326"/>
    </cofactor>
</comment>
<reference evidence="6 7" key="1">
    <citation type="journal article" date="2014" name="Genome Biol. Evol.">
        <title>Molecular evolution of the substrate utilization strategies and putative virulence factors in mosquito-associated Spiroplasma species.</title>
        <authorList>
            <person name="Chang T.H."/>
            <person name="Lo W.S."/>
            <person name="Ku C."/>
            <person name="Chen L.L."/>
            <person name="Kuo C.H."/>
        </authorList>
    </citation>
    <scope>NUCLEOTIDE SEQUENCE [LARGE SCALE GENOMIC DNA]</scope>
    <source>
        <strain evidence="6">AES-1</strain>
    </source>
</reference>
<dbReference type="eggNOG" id="COG0075">
    <property type="taxonomic scope" value="Bacteria"/>
</dbReference>
<dbReference type="KEGG" id="scq:SCULI_v1c05620"/>
<keyword evidence="3" id="KW-0808">Transferase</keyword>
<evidence type="ECO:0000256" key="2">
    <source>
        <dbReference type="ARBA" id="ARBA00022576"/>
    </source>
</evidence>
<evidence type="ECO:0000313" key="7">
    <source>
        <dbReference type="Proteomes" id="UP000019267"/>
    </source>
</evidence>
<keyword evidence="7" id="KW-1185">Reference proteome</keyword>
<dbReference type="PANTHER" id="PTHR42778:SF1">
    <property type="entry name" value="2-AMINOETHYLPHOSPHONATE--PYRUVATE TRANSAMINASE"/>
    <property type="match status" value="1"/>
</dbReference>
<sequence>MKKQILFTPGPQSNCMSEISSNIFHRSQEAENIFASLKTTLQSTFNSQEVLIFPSSATETMDIFIRSLDKNNKNISLINTGYWAKNIEKIIKGNGFKVVEYQTDIFNLNEFQLEDIIKNDPSDIFFSVINETSTGFMYDFELIYKVLNKYNKLLFIDAVSYPVFYHLHTAKQTTCDFFLMTSAKSFNSYPGFSFIGFKNEINSYQIFKNEGYLTIELFKKFESINQMPHTYNAALLQIIKNNVEWTLKNDQQIIEHVNKLRTKLINEFQKININVYNKDFIEKSNLVVFYFNNQVNVNQLKIYLNENDIFFGADLIAKNTIRICLTISNTIEDIEKLVQLTKEFIAQL</sequence>
<dbReference type="RefSeq" id="WP_025363139.1">
    <property type="nucleotide sequence ID" value="NZ_CP006681.1"/>
</dbReference>
<dbReference type="PANTHER" id="PTHR42778">
    <property type="entry name" value="2-AMINOETHYLPHOSPHONATE--PYRUVATE TRANSAMINASE"/>
    <property type="match status" value="1"/>
</dbReference>
<feature type="domain" description="Aminotransferase class V" evidence="5">
    <location>
        <begin position="17"/>
        <end position="337"/>
    </location>
</feature>
<dbReference type="PATRIC" id="fig|1276246.3.peg.560"/>
<keyword evidence="4" id="KW-0663">Pyridoxal phosphate</keyword>
<dbReference type="SUPFAM" id="SSF53383">
    <property type="entry name" value="PLP-dependent transferases"/>
    <property type="match status" value="1"/>
</dbReference>
<dbReference type="OrthoDB" id="389074at2"/>
<dbReference type="EMBL" id="CP006681">
    <property type="protein sequence ID" value="AHI52903.1"/>
    <property type="molecule type" value="Genomic_DNA"/>
</dbReference>
<evidence type="ECO:0000313" key="6">
    <source>
        <dbReference type="EMBL" id="AHI52903.1"/>
    </source>
</evidence>
<dbReference type="InterPro" id="IPR000192">
    <property type="entry name" value="Aminotrans_V_dom"/>
</dbReference>
<name>W6A6Z0_9MOLU</name>
<protein>
    <recommendedName>
        <fullName evidence="5">Aminotransferase class V domain-containing protein</fullName>
    </recommendedName>
</protein>
<dbReference type="STRING" id="1276246.SCULI_v1c05620"/>
<dbReference type="Gene3D" id="3.40.640.10">
    <property type="entry name" value="Type I PLP-dependent aspartate aminotransferase-like (Major domain)"/>
    <property type="match status" value="1"/>
</dbReference>
<dbReference type="InterPro" id="IPR015424">
    <property type="entry name" value="PyrdxlP-dep_Trfase"/>
</dbReference>
<evidence type="ECO:0000256" key="4">
    <source>
        <dbReference type="ARBA" id="ARBA00022898"/>
    </source>
</evidence>
<accession>W6A6Z0</accession>
<evidence type="ECO:0000259" key="5">
    <source>
        <dbReference type="Pfam" id="PF00266"/>
    </source>
</evidence>
<keyword evidence="2" id="KW-0032">Aminotransferase</keyword>
<gene>
    <name evidence="6" type="ORF">SCULI_v1c05620</name>
</gene>
<dbReference type="AlphaFoldDB" id="W6A6Z0"/>
<dbReference type="Pfam" id="PF00266">
    <property type="entry name" value="Aminotran_5"/>
    <property type="match status" value="1"/>
</dbReference>
<organism evidence="6 7">
    <name type="scientific">Spiroplasma culicicola AES-1</name>
    <dbReference type="NCBI Taxonomy" id="1276246"/>
    <lineage>
        <taxon>Bacteria</taxon>
        <taxon>Bacillati</taxon>
        <taxon>Mycoplasmatota</taxon>
        <taxon>Mollicutes</taxon>
        <taxon>Entomoplasmatales</taxon>
        <taxon>Spiroplasmataceae</taxon>
        <taxon>Spiroplasma</taxon>
    </lineage>
</organism>